<dbReference type="EMBL" id="AH015635">
    <property type="protein sequence ID" value="ABD51457.1"/>
    <property type="molecule type" value="Genomic_DNA"/>
</dbReference>
<name>Q1HTS9_9POXV</name>
<dbReference type="CDD" id="cd20919">
    <property type="entry name" value="polyA_pol_Pox"/>
    <property type="match status" value="1"/>
</dbReference>
<dbReference type="EC" id="2.7.7.19" evidence="4 13"/>
<evidence type="ECO:0000259" key="18">
    <source>
        <dbReference type="Pfam" id="PF12630"/>
    </source>
</evidence>
<proteinExistence type="inferred from homology"/>
<dbReference type="SUPFAM" id="SSF160957">
    <property type="entry name" value="Poly(A) polymerase catalytic subunit-like"/>
    <property type="match status" value="1"/>
</dbReference>
<dbReference type="InterPro" id="IPR037265">
    <property type="entry name" value="PolyA_pol_cat_sf"/>
</dbReference>
<dbReference type="InterPro" id="IPR038419">
    <property type="entry name" value="PolyA_pol_nucTrfase_sf_Poxvir"/>
</dbReference>
<comment type="subunit">
    <text evidence="3 13 15">Heterodimer of a large (catalytic) subunit and a small (regulatory) subunit.</text>
</comment>
<dbReference type="GO" id="GO:1990817">
    <property type="term" value="F:poly(A) RNA polymerase activity"/>
    <property type="evidence" value="ECO:0007669"/>
    <property type="project" value="UniProtKB-UniRule"/>
</dbReference>
<dbReference type="Proteomes" id="UP000144311">
    <property type="component" value="Segment"/>
</dbReference>
<dbReference type="Gene3D" id="3.30.460.60">
    <property type="entry name" value="Poxvirus poly(A) polymerase, nucleotidyltransferase domain"/>
    <property type="match status" value="1"/>
</dbReference>
<dbReference type="InterPro" id="IPR024397">
    <property type="entry name" value="Poxvirus_polyA_pol_cat_C"/>
</dbReference>
<dbReference type="InterPro" id="IPR024231">
    <property type="entry name" value="PolyA_pol_nucTrfase_Poxvir"/>
</dbReference>
<dbReference type="InterPro" id="IPR004976">
    <property type="entry name" value="PolyA_pol_cat_Poxvir"/>
</dbReference>
<reference evidence="19" key="1">
    <citation type="journal article" date="2006" name="J. Gen. Virol.">
        <title>Genomic characterization of a novel poxvirus contributing to the decline of the red squirrel (Sciurus vulgaris) in the UK.</title>
        <authorList>
            <person name="McInnes C.J."/>
            <person name="Wood A.R."/>
            <person name="Thomas K."/>
            <person name="Sainsbury A.W."/>
            <person name="Gurnell J."/>
            <person name="Dein F.J."/>
            <person name="Nettleton P.F."/>
        </authorList>
    </citation>
    <scope>NUCLEOTIDE SEQUENCE</scope>
    <source>
        <strain evidence="19">1296/99</strain>
    </source>
</reference>
<dbReference type="GO" id="GO:0006397">
    <property type="term" value="P:mRNA processing"/>
    <property type="evidence" value="ECO:0007669"/>
    <property type="project" value="UniProtKB-UniRule"/>
</dbReference>
<feature type="active site" evidence="14">
    <location>
        <position position="191"/>
    </location>
</feature>
<feature type="domain" description="Poxvirus poly(A) polymerase catalytic subunit N-terminal" evidence="18">
    <location>
        <begin position="6"/>
        <end position="107"/>
    </location>
</feature>
<comment type="function">
    <text evidence="1 13 15">Polymerase that creates the 3'-poly(A) tail of mRNA's.</text>
</comment>
<evidence type="ECO:0000256" key="13">
    <source>
        <dbReference type="PIRNR" id="PIRNR015693"/>
    </source>
</evidence>
<keyword evidence="8 13" id="KW-0547">Nucleotide-binding</keyword>
<dbReference type="PIRSF" id="PIRSF015693">
    <property type="entry name" value="VAC-48L_nuct"/>
    <property type="match status" value="1"/>
</dbReference>
<dbReference type="InterPro" id="IPR038337">
    <property type="entry name" value="Poxvirus_polyA_pol_cat_N_sf"/>
</dbReference>
<comment type="catalytic activity">
    <reaction evidence="12 13 15">
        <text>RNA(n) + ATP = RNA(n)-3'-adenine ribonucleotide + diphosphate</text>
        <dbReference type="Rhea" id="RHEA:11332"/>
        <dbReference type="Rhea" id="RHEA-COMP:14527"/>
        <dbReference type="Rhea" id="RHEA-COMP:17347"/>
        <dbReference type="ChEBI" id="CHEBI:30616"/>
        <dbReference type="ChEBI" id="CHEBI:33019"/>
        <dbReference type="ChEBI" id="CHEBI:140395"/>
        <dbReference type="ChEBI" id="CHEBI:173115"/>
        <dbReference type="EC" id="2.7.7.19"/>
    </reaction>
</comment>
<evidence type="ECO:0000256" key="1">
    <source>
        <dbReference type="ARBA" id="ARBA00003054"/>
    </source>
</evidence>
<feature type="domain" description="Poly(A) polymerase nucleotidyltransferase" evidence="16">
    <location>
        <begin position="122"/>
        <end position="267"/>
    </location>
</feature>
<evidence type="ECO:0000256" key="9">
    <source>
        <dbReference type="ARBA" id="ARBA00022840"/>
    </source>
</evidence>
<evidence type="ECO:0000256" key="10">
    <source>
        <dbReference type="ARBA" id="ARBA00023163"/>
    </source>
</evidence>
<organism evidence="19">
    <name type="scientific">Squirrelpox virus</name>
    <dbReference type="NCBI Taxonomy" id="240426"/>
    <lineage>
        <taxon>Viruses</taxon>
        <taxon>Varidnaviria</taxon>
        <taxon>Bamfordvirae</taxon>
        <taxon>Nucleocytoviricota</taxon>
        <taxon>Pokkesviricetes</taxon>
        <taxon>Chitovirales</taxon>
        <taxon>Poxviridae</taxon>
        <taxon>Chordopoxvirinae</taxon>
        <taxon>Sciuripoxvirus</taxon>
        <taxon>Sciuripoxvirus squirrelpox</taxon>
    </lineage>
</organism>
<evidence type="ECO:0000256" key="8">
    <source>
        <dbReference type="ARBA" id="ARBA00022741"/>
    </source>
</evidence>
<dbReference type="InterPro" id="IPR024398">
    <property type="entry name" value="Poxvirus_polyA_pol_cat_N"/>
</dbReference>
<dbReference type="RefSeq" id="YP_008658448.1">
    <property type="nucleotide sequence ID" value="NC_022563.1"/>
</dbReference>
<dbReference type="GO" id="GO:0005524">
    <property type="term" value="F:ATP binding"/>
    <property type="evidence" value="ECO:0007669"/>
    <property type="project" value="UniProtKB-UniRule"/>
</dbReference>
<protein>
    <recommendedName>
        <fullName evidence="5 13">Poly(A) polymerase catalytic subunit</fullName>
        <ecNumber evidence="4 13">2.7.7.19</ecNumber>
    </recommendedName>
    <alternativeName>
        <fullName evidence="11 13">Poly(A) polymerase large subunit</fullName>
    </alternativeName>
</protein>
<reference evidence="20 21" key="2">
    <citation type="submission" date="2011-10" db="EMBL/GenBank/DDBJ databases">
        <authorList>
            <person name="Darby A."/>
        </authorList>
    </citation>
    <scope>NUCLEOTIDE SEQUENCE [LARGE SCALE GENOMIC DNA]</scope>
    <source>
        <strain evidence="20">Red squirrel UK</strain>
    </source>
</reference>
<reference evidence="20 21" key="3">
    <citation type="submission" date="2013-10" db="EMBL/GenBank/DDBJ databases">
        <title>The genome of epidemic Squirrel Poxvirus reveals novel virulence genes.</title>
        <authorList>
            <person name="Darby A.C."/>
            <person name="McInnes C.J."/>
            <person name="Kjaer K.H."/>
            <person name="Wood A.R."/>
            <person name="Hughes M."/>
            <person name="Martensen P.M."/>
            <person name="Radford A.D."/>
            <person name="Hall N."/>
            <person name="Chantrey J."/>
        </authorList>
    </citation>
    <scope>NUCLEOTIDE SEQUENCE [LARGE SCALE GENOMIC DNA]</scope>
    <source>
        <strain evidence="20">Red squirrel UK</strain>
    </source>
</reference>
<evidence type="ECO:0000256" key="3">
    <source>
        <dbReference type="ARBA" id="ARBA00011405"/>
    </source>
</evidence>
<evidence type="ECO:0000313" key="21">
    <source>
        <dbReference type="Proteomes" id="UP000144311"/>
    </source>
</evidence>
<keyword evidence="7 13" id="KW-0808">Transferase</keyword>
<evidence type="ECO:0000256" key="2">
    <source>
        <dbReference type="ARBA" id="ARBA00006268"/>
    </source>
</evidence>
<gene>
    <name evidence="19" type="primary">A15L</name>
    <name evidence="20" type="synonym">E1L</name>
    <name evidence="20" type="ORF">SQPV_0230</name>
</gene>
<sequence length="470" mass="53650">MSSRTNSVALYLDRTPDLETSTVLNSQLRSILRIMRFNKDLFISLVRKNKRRFFKTTEGSHAKITERVNAYFSKQTRETRIGNLLAIIEFQDLLVRTYTNTIGVLTTPAPAVYSSQVRLNFASMTRLAEEALASYDLAEPVGRVMGRHNVSDLVEHVNRLMEEYLRRHNKSCLCYGSYSLHLLNPDLKYGDIDILQTNSRTFMINLAFLIHFVTGRNAVLIKVPYLKNYTVMQDEEGKHIVDSFNVRQDTISQVPKILVDNIYIVNPALQLMAMLKMMSQIDRLEDLRNNRARFCQRMATLLEFVRYNDNVDFGGRDEDPRMPLPCTIDVDARVVTADTSRYDFGFSRCQVYLDETVLCSEILNLGADESVVDFESVSNSAFLVHDGTLYTYFSNTVLMQSPTEVHEISRRAISAHVVMYLMLTGADAAAPLADMLNSLVSRSRAPIHSVIERDKKSGRHRVIDIARDII</sequence>
<evidence type="ECO:0000256" key="4">
    <source>
        <dbReference type="ARBA" id="ARBA00012388"/>
    </source>
</evidence>
<accession>Q1HTS9</accession>
<evidence type="ECO:0000259" key="16">
    <source>
        <dbReference type="Pfam" id="PF03296"/>
    </source>
</evidence>
<dbReference type="Gene3D" id="1.20.1270.320">
    <property type="entry name" value="Poxvirus poly(A) polymerase, N domain"/>
    <property type="match status" value="1"/>
</dbReference>
<evidence type="ECO:0000256" key="12">
    <source>
        <dbReference type="ARBA" id="ARBA00048830"/>
    </source>
</evidence>
<evidence type="ECO:0000256" key="5">
    <source>
        <dbReference type="ARBA" id="ARBA00017061"/>
    </source>
</evidence>
<evidence type="ECO:0000256" key="15">
    <source>
        <dbReference type="RuleBase" id="RU004458"/>
    </source>
</evidence>
<keyword evidence="6 13" id="KW-0507">mRNA processing</keyword>
<evidence type="ECO:0000256" key="11">
    <source>
        <dbReference type="ARBA" id="ARBA00029948"/>
    </source>
</evidence>
<keyword evidence="9 13" id="KW-0067">ATP-binding</keyword>
<dbReference type="EMBL" id="HE601899">
    <property type="protein sequence ID" value="CCD83206.1"/>
    <property type="molecule type" value="Genomic_DNA"/>
</dbReference>
<keyword evidence="10 13" id="KW-0804">Transcription</keyword>
<evidence type="ECO:0000256" key="6">
    <source>
        <dbReference type="ARBA" id="ARBA00022664"/>
    </source>
</evidence>
<evidence type="ECO:0000313" key="19">
    <source>
        <dbReference type="EMBL" id="ABD51457.1"/>
    </source>
</evidence>
<comment type="similarity">
    <text evidence="2 13 15">Belongs to the poxviridae poly(A) polymerase catalytic subunit family.</text>
</comment>
<dbReference type="Pfam" id="PF12629">
    <property type="entry name" value="Pox_polyA_pol_C"/>
    <property type="match status" value="1"/>
</dbReference>
<feature type="domain" description="Poxvirus poly(A) polymerase catalytic subunit C-terminal" evidence="17">
    <location>
        <begin position="271"/>
        <end position="470"/>
    </location>
</feature>
<evidence type="ECO:0000259" key="17">
    <source>
        <dbReference type="Pfam" id="PF12629"/>
    </source>
</evidence>
<keyword evidence="21" id="KW-1185">Reference proteome</keyword>
<feature type="active site" evidence="14">
    <location>
        <position position="193"/>
    </location>
</feature>
<dbReference type="Pfam" id="PF12630">
    <property type="entry name" value="Pox_polyA_pol_N"/>
    <property type="match status" value="1"/>
</dbReference>
<dbReference type="Pfam" id="PF03296">
    <property type="entry name" value="Pox_polyA_pol"/>
    <property type="match status" value="1"/>
</dbReference>
<dbReference type="GeneID" id="18158389"/>
<evidence type="ECO:0000256" key="7">
    <source>
        <dbReference type="ARBA" id="ARBA00022679"/>
    </source>
</evidence>
<evidence type="ECO:0000256" key="14">
    <source>
        <dbReference type="PIRSR" id="PIRSR015693-50"/>
    </source>
</evidence>
<dbReference type="OrthoDB" id="3428at10239"/>
<evidence type="ECO:0000313" key="20">
    <source>
        <dbReference type="EMBL" id="CCD83206.1"/>
    </source>
</evidence>
<dbReference type="KEGG" id="vg:18158389"/>